<feature type="domain" description="Integrase zinc-binding" evidence="1">
    <location>
        <begin position="23"/>
        <end position="62"/>
    </location>
</feature>
<name>A0A9Q1I9M3_SYNKA</name>
<keyword evidence="3" id="KW-1185">Reference proteome</keyword>
<gene>
    <name evidence="2" type="ORF">SKAU_G00416060</name>
</gene>
<dbReference type="Pfam" id="PF17921">
    <property type="entry name" value="Integrase_H2C2"/>
    <property type="match status" value="1"/>
</dbReference>
<accession>A0A9Q1I9M3</accession>
<protein>
    <recommendedName>
        <fullName evidence="1">Integrase zinc-binding domain-containing protein</fullName>
    </recommendedName>
</protein>
<sequence>MALLTAHGDSLYYGGRRIILTEEEKVAVLTEVHAGHFGPRRMQEKIAPRFYWRGITQDTLDWEDAEMCSSELEEELLESEEEMEIGNTCLRVVREAAQRHGKDVFIADMYAVPTWKHEGIDPLSGLPKDPHLKDALVFPSLDKLQWTRALLFMCK</sequence>
<dbReference type="Gene3D" id="1.10.340.70">
    <property type="match status" value="1"/>
</dbReference>
<comment type="caution">
    <text evidence="2">The sequence shown here is derived from an EMBL/GenBank/DDBJ whole genome shotgun (WGS) entry which is preliminary data.</text>
</comment>
<dbReference type="EMBL" id="JAINUF010000023">
    <property type="protein sequence ID" value="KAJ8333598.1"/>
    <property type="molecule type" value="Genomic_DNA"/>
</dbReference>
<evidence type="ECO:0000259" key="1">
    <source>
        <dbReference type="Pfam" id="PF17921"/>
    </source>
</evidence>
<dbReference type="Proteomes" id="UP001152622">
    <property type="component" value="Chromosome 23"/>
</dbReference>
<dbReference type="AlphaFoldDB" id="A0A9Q1I9M3"/>
<reference evidence="2" key="1">
    <citation type="journal article" date="2023" name="Science">
        <title>Genome structures resolve the early diversification of teleost fishes.</title>
        <authorList>
            <person name="Parey E."/>
            <person name="Louis A."/>
            <person name="Montfort J."/>
            <person name="Bouchez O."/>
            <person name="Roques C."/>
            <person name="Iampietro C."/>
            <person name="Lluch J."/>
            <person name="Castinel A."/>
            <person name="Donnadieu C."/>
            <person name="Desvignes T."/>
            <person name="Floi Bucao C."/>
            <person name="Jouanno E."/>
            <person name="Wen M."/>
            <person name="Mejri S."/>
            <person name="Dirks R."/>
            <person name="Jansen H."/>
            <person name="Henkel C."/>
            <person name="Chen W.J."/>
            <person name="Zahm M."/>
            <person name="Cabau C."/>
            <person name="Klopp C."/>
            <person name="Thompson A.W."/>
            <person name="Robinson-Rechavi M."/>
            <person name="Braasch I."/>
            <person name="Lecointre G."/>
            <person name="Bobe J."/>
            <person name="Postlethwait J.H."/>
            <person name="Berthelot C."/>
            <person name="Roest Crollius H."/>
            <person name="Guiguen Y."/>
        </authorList>
    </citation>
    <scope>NUCLEOTIDE SEQUENCE</scope>
    <source>
        <strain evidence="2">WJC10195</strain>
    </source>
</reference>
<dbReference type="InterPro" id="IPR041588">
    <property type="entry name" value="Integrase_H2C2"/>
</dbReference>
<evidence type="ECO:0000313" key="2">
    <source>
        <dbReference type="EMBL" id="KAJ8333598.1"/>
    </source>
</evidence>
<evidence type="ECO:0000313" key="3">
    <source>
        <dbReference type="Proteomes" id="UP001152622"/>
    </source>
</evidence>
<proteinExistence type="predicted"/>
<organism evidence="2 3">
    <name type="scientific">Synaphobranchus kaupii</name>
    <name type="common">Kaup's arrowtooth eel</name>
    <dbReference type="NCBI Taxonomy" id="118154"/>
    <lineage>
        <taxon>Eukaryota</taxon>
        <taxon>Metazoa</taxon>
        <taxon>Chordata</taxon>
        <taxon>Craniata</taxon>
        <taxon>Vertebrata</taxon>
        <taxon>Euteleostomi</taxon>
        <taxon>Actinopterygii</taxon>
        <taxon>Neopterygii</taxon>
        <taxon>Teleostei</taxon>
        <taxon>Anguilliformes</taxon>
        <taxon>Synaphobranchidae</taxon>
        <taxon>Synaphobranchus</taxon>
    </lineage>
</organism>
<dbReference type="OrthoDB" id="8187670at2759"/>